<dbReference type="InterPro" id="IPR048266">
    <property type="entry name" value="Rax2-like_second"/>
</dbReference>
<dbReference type="Pfam" id="PF12768">
    <property type="entry name" value="Rax2"/>
    <property type="match status" value="1"/>
</dbReference>
<dbReference type="Proteomes" id="UP000501346">
    <property type="component" value="Chromosome ScXII"/>
</dbReference>
<feature type="domain" description="Rax2-like C-terminal" evidence="4">
    <location>
        <begin position="877"/>
        <end position="1118"/>
    </location>
</feature>
<feature type="compositionally biased region" description="Low complexity" evidence="1">
    <location>
        <begin position="1131"/>
        <end position="1147"/>
    </location>
</feature>
<keyword evidence="2" id="KW-0472">Membrane</keyword>
<dbReference type="InterPro" id="IPR024982">
    <property type="entry name" value="Rax2-like_C"/>
</dbReference>
<evidence type="ECO:0000313" key="7">
    <source>
        <dbReference type="EMBL" id="QID81057.1"/>
    </source>
</evidence>
<evidence type="ECO:0000256" key="2">
    <source>
        <dbReference type="SAM" id="Phobius"/>
    </source>
</evidence>
<evidence type="ECO:0000259" key="4">
    <source>
        <dbReference type="Pfam" id="PF12768"/>
    </source>
</evidence>
<dbReference type="EMBL" id="CP048993">
    <property type="protein sequence ID" value="QID81057.1"/>
    <property type="molecule type" value="Genomic_DNA"/>
</dbReference>
<dbReference type="GO" id="GO:0005935">
    <property type="term" value="C:cellular bud neck"/>
    <property type="evidence" value="ECO:0007669"/>
    <property type="project" value="TreeGrafter"/>
</dbReference>
<feature type="chain" id="PRO_5025428273" evidence="3">
    <location>
        <begin position="21"/>
        <end position="1220"/>
    </location>
</feature>
<keyword evidence="2" id="KW-0812">Transmembrane</keyword>
<dbReference type="GO" id="GO:0000282">
    <property type="term" value="P:cellular bud site selection"/>
    <property type="evidence" value="ECO:0007669"/>
    <property type="project" value="TreeGrafter"/>
</dbReference>
<evidence type="ECO:0000259" key="6">
    <source>
        <dbReference type="Pfam" id="PF20843"/>
    </source>
</evidence>
<keyword evidence="8" id="KW-1185">Reference proteome</keyword>
<feature type="region of interest" description="Disordered" evidence="1">
    <location>
        <begin position="1131"/>
        <end position="1151"/>
    </location>
</feature>
<dbReference type="Pfam" id="PF20842">
    <property type="entry name" value="Rax2_2"/>
    <property type="match status" value="1"/>
</dbReference>
<evidence type="ECO:0000256" key="3">
    <source>
        <dbReference type="SAM" id="SignalP"/>
    </source>
</evidence>
<feature type="domain" description="Rax2-like third" evidence="6">
    <location>
        <begin position="429"/>
        <end position="581"/>
    </location>
</feature>
<dbReference type="OrthoDB" id="2503993at2759"/>
<dbReference type="SUPFAM" id="SSF101908">
    <property type="entry name" value="Putative isomerase YbhE"/>
    <property type="match status" value="1"/>
</dbReference>
<dbReference type="GO" id="GO:1902929">
    <property type="term" value="C:plasma membrane of growing cell tip"/>
    <property type="evidence" value="ECO:0007669"/>
    <property type="project" value="TreeGrafter"/>
</dbReference>
<dbReference type="Pfam" id="PF20843">
    <property type="entry name" value="Rax2_3"/>
    <property type="match status" value="1"/>
</dbReference>
<feature type="domain" description="Rax2-like second" evidence="5">
    <location>
        <begin position="250"/>
        <end position="417"/>
    </location>
</feature>
<accession>A0A6C1DX25</accession>
<dbReference type="AlphaFoldDB" id="A0A6C1DX25"/>
<keyword evidence="2" id="KW-1133">Transmembrane helix</keyword>
<protein>
    <submittedName>
        <fullName evidence="7">Bud site selection protein, Revert to axial protein 2</fullName>
    </submittedName>
</protein>
<feature type="transmembrane region" description="Helical" evidence="2">
    <location>
        <begin position="1161"/>
        <end position="1188"/>
    </location>
</feature>
<evidence type="ECO:0000256" key="1">
    <source>
        <dbReference type="SAM" id="MobiDB-lite"/>
    </source>
</evidence>
<keyword evidence="3" id="KW-0732">Signal</keyword>
<sequence length="1220" mass="133980">MFVHRLWTLAFPFLVEISKASQLENIKSLLDIEDNVLPNLNISQNNSNAVQILGGVDALSFYEYTGQQNFTKEIGPETSSHGLVYYSNNTYIQLEDASDDTRIDKITPFGVDSFILSGSGTINNISVGNQILYNLSTLSMTPIFNQSLGAVQAVLADNSSIYFGGNFSYNNGSMTGYSALIWDSISNTTQLLPFGGFGENSSVNSIVKLNNDNILFAGQFYTLDDPSALISSSNNGTNSTSSLNATTLELGQRIPLRYASWDSQGSTTFASDSLVCPNTNEDAWLYPDTSGSLVCNLPYEVSPTKIRLYNSQSSDSEISVFQILTDPSSSIMNLTYLDPLSGELKNCDEFCPLYSRATLLSASQNVSSSMDMITFIDNNKTDVKWTSDFQDFAFVNELPVSSLKFVALNSYGGSVGLSGLELYQDTFSTYANDSLNEYGCSALTNDSSSSTLSSNDWYNGLTGESYIAAKYVPDQNEPIPRVKFYPNIIHPGHYTINMYTPGCLQDNTCSARGIVNVTMWNQQNNTIMKTYLIYQNNDNLKYDQIYSGYLDFSPEIVLEYVSGIYTTNTATVVVADQVNVITVSLDAFNTLSDSSNAKKETLLNGILQYQKSNFTNTRLNETKVGNTTLNLFPVKNYPKNSSLYADIYDNKLVIGGVSNRISIVDLNDDFEVTSSKNQTIQGDVHGITKTNQGLLIFGDILSSNNQSAVFLFNGSFENVFNQSRTVNSALNISLANNDFIVLDNDYVVNASSNALIRNSSSFSLSLWAAGNNGDGDVLFSGAVSHMQYGNLNGSVRFLNENEIEPLNLEGGIVPYLGAYLNESATAYAYEVDSLNKIYFSNDVYPSWNWSSGITQMLYADNQTLLAVSAGSSTTAELSIFDLRNLTMIANETLGSNARINALVNFEKNCSMLVGGDFQMTEPNCTGLCLYNYESKSWSTFLNNTIFGEITQLSFTNSSELIISGLFETKEYQSIRLGSFNLTNSTMVPLLSGSEGKLNSFTVTEDSIVAWNDTSLFIYRNQEWNITSLPGNDSSISSVSAIYTDIESNTLNKRGINNVNNGSILLLNGNFNISQYGYLQSMLFDFQKWTPYFISETTNTSNYNPIIFINRDVSTEFNSQSPLANVNITVTSPLSTSSQPPSSSASSESKSKSKKKKIGRGFVVLIGLALALGTVSVLGIAGVILAYVFKDPEGDYKPIKPRIDENEMLDTVPPEKLMKFV</sequence>
<reference evidence="7 8" key="1">
    <citation type="journal article" date="2019" name="BMC Genomics">
        <title>Chromosome level assembly and comparative genome analysis confirm lager-brewing yeasts originated from a single hybridization.</title>
        <authorList>
            <person name="Salazar A.N."/>
            <person name="Gorter de Vries A.R."/>
            <person name="van den Broek M."/>
            <person name="Brouwers N."/>
            <person name="de la Torre Cortes P."/>
            <person name="Kuijpers N.G.A."/>
            <person name="Daran J.G."/>
            <person name="Abeel T."/>
        </authorList>
    </citation>
    <scope>NUCLEOTIDE SEQUENCE [LARGE SCALE GENOMIC DNA]</scope>
    <source>
        <strain evidence="7 8">CBS 1483</strain>
    </source>
</reference>
<dbReference type="PANTHER" id="PTHR31778">
    <property type="entry name" value="BUD SITE SELECTION PROTEIN RAX2"/>
    <property type="match status" value="1"/>
</dbReference>
<proteinExistence type="predicted"/>
<dbReference type="GO" id="GO:0005621">
    <property type="term" value="C:cellular bud scar"/>
    <property type="evidence" value="ECO:0007669"/>
    <property type="project" value="TreeGrafter"/>
</dbReference>
<feature type="signal peptide" evidence="3">
    <location>
        <begin position="1"/>
        <end position="20"/>
    </location>
</feature>
<gene>
    <name evidence="7" type="primary">RAX2_1</name>
    <name evidence="7" type="ORF">GRS66_003415</name>
</gene>
<dbReference type="InterPro" id="IPR048265">
    <property type="entry name" value="Rax2-like_third"/>
</dbReference>
<name>A0A6C1DX25_SACPS</name>
<dbReference type="PANTHER" id="PTHR31778:SF2">
    <property type="entry name" value="BUD SITE SELECTION PROTEIN RAX2"/>
    <property type="match status" value="1"/>
</dbReference>
<evidence type="ECO:0000313" key="8">
    <source>
        <dbReference type="Proteomes" id="UP000501346"/>
    </source>
</evidence>
<evidence type="ECO:0000259" key="5">
    <source>
        <dbReference type="Pfam" id="PF20842"/>
    </source>
</evidence>
<organism evidence="7 8">
    <name type="scientific">Saccharomyces pastorianus</name>
    <name type="common">Lager yeast</name>
    <name type="synonym">Saccharomyces cerevisiae x Saccharomyces eubayanus</name>
    <dbReference type="NCBI Taxonomy" id="27292"/>
    <lineage>
        <taxon>Eukaryota</taxon>
        <taxon>Fungi</taxon>
        <taxon>Dikarya</taxon>
        <taxon>Ascomycota</taxon>
        <taxon>Saccharomycotina</taxon>
        <taxon>Saccharomycetes</taxon>
        <taxon>Saccharomycetales</taxon>
        <taxon>Saccharomycetaceae</taxon>
        <taxon>Saccharomyces</taxon>
    </lineage>
</organism>